<keyword evidence="2" id="KW-1185">Reference proteome</keyword>
<evidence type="ECO:0000313" key="2">
    <source>
        <dbReference type="Proteomes" id="UP000261704"/>
    </source>
</evidence>
<dbReference type="Proteomes" id="UP000261704">
    <property type="component" value="Chromosome"/>
</dbReference>
<reference evidence="1 2" key="1">
    <citation type="submission" date="2018-09" db="EMBL/GenBank/DDBJ databases">
        <title>Profundibacter amoris BAR1 gen. nov., sp. nov., a new member of the Roseobacter clade isolated at Lokis Castle Vent Field on the Arctic Mid-Oceanic Ridge.</title>
        <authorList>
            <person name="Le Moine Bauer S."/>
            <person name="Sjoeberg A.G."/>
            <person name="L'Haridon S."/>
            <person name="Stokke R."/>
            <person name="Roalkvam I."/>
            <person name="Steen I.H."/>
            <person name="Dahle H."/>
        </authorList>
    </citation>
    <scope>NUCLEOTIDE SEQUENCE [LARGE SCALE GENOMIC DNA]</scope>
    <source>
        <strain evidence="1 2">BAR1</strain>
    </source>
</reference>
<evidence type="ECO:0000313" key="1">
    <source>
        <dbReference type="EMBL" id="AXX98092.1"/>
    </source>
</evidence>
<dbReference type="KEGG" id="pamo:BAR1_09195"/>
<sequence length="86" mass="10291">MTFKGFKDIDEIVEWLEPMDYETFWKEIKPFCLILLTREKCDRDIASGATDEETVLYVMKNFVRMELAKILKLEWRDPLMQSTAVH</sequence>
<accession>A0A347UGW4</accession>
<dbReference type="OrthoDB" id="8450254at2"/>
<dbReference type="AlphaFoldDB" id="A0A347UGW4"/>
<organism evidence="1 2">
    <name type="scientific">Profundibacter amoris</name>
    <dbReference type="NCBI Taxonomy" id="2171755"/>
    <lineage>
        <taxon>Bacteria</taxon>
        <taxon>Pseudomonadati</taxon>
        <taxon>Pseudomonadota</taxon>
        <taxon>Alphaproteobacteria</taxon>
        <taxon>Rhodobacterales</taxon>
        <taxon>Paracoccaceae</taxon>
        <taxon>Profundibacter</taxon>
    </lineage>
</organism>
<gene>
    <name evidence="1" type="ORF">BAR1_09195</name>
</gene>
<dbReference type="RefSeq" id="WP_118942748.1">
    <property type="nucleotide sequence ID" value="NZ_CP032125.1"/>
</dbReference>
<proteinExistence type="predicted"/>
<protein>
    <submittedName>
        <fullName evidence="1">Uncharacterized protein</fullName>
    </submittedName>
</protein>
<name>A0A347UGW4_9RHOB</name>
<dbReference type="EMBL" id="CP032125">
    <property type="protein sequence ID" value="AXX98092.1"/>
    <property type="molecule type" value="Genomic_DNA"/>
</dbReference>